<feature type="transmembrane region" description="Helical" evidence="5">
    <location>
        <begin position="208"/>
        <end position="226"/>
    </location>
</feature>
<feature type="transmembrane region" description="Helical" evidence="5">
    <location>
        <begin position="49"/>
        <end position="69"/>
    </location>
</feature>
<evidence type="ECO:0000256" key="5">
    <source>
        <dbReference type="SAM" id="Phobius"/>
    </source>
</evidence>
<protein>
    <submittedName>
        <fullName evidence="6">Uncharacterized protein</fullName>
    </submittedName>
</protein>
<evidence type="ECO:0000313" key="6">
    <source>
        <dbReference type="EMBL" id="CAF0726863.1"/>
    </source>
</evidence>
<evidence type="ECO:0000256" key="3">
    <source>
        <dbReference type="ARBA" id="ARBA00022989"/>
    </source>
</evidence>
<dbReference type="AlphaFoldDB" id="A0A813MTP4"/>
<comment type="subcellular location">
    <subcellularLocation>
        <location evidence="1">Membrane</location>
        <topology evidence="1">Multi-pass membrane protein</topology>
    </subcellularLocation>
</comment>
<accession>A0A813MTP4</accession>
<name>A0A813MTP4_9BILA</name>
<dbReference type="PANTHER" id="PTHR24064">
    <property type="entry name" value="SOLUTE CARRIER FAMILY 22 MEMBER"/>
    <property type="match status" value="1"/>
</dbReference>
<feature type="transmembrane region" description="Helical" evidence="5">
    <location>
        <begin position="149"/>
        <end position="170"/>
    </location>
</feature>
<keyword evidence="2 5" id="KW-0812">Transmembrane</keyword>
<feature type="transmembrane region" description="Helical" evidence="5">
    <location>
        <begin position="111"/>
        <end position="129"/>
    </location>
</feature>
<dbReference type="EMBL" id="CAJNOC010000204">
    <property type="protein sequence ID" value="CAF0726863.1"/>
    <property type="molecule type" value="Genomic_DNA"/>
</dbReference>
<keyword evidence="7" id="KW-1185">Reference proteome</keyword>
<dbReference type="GO" id="GO:0016020">
    <property type="term" value="C:membrane"/>
    <property type="evidence" value="ECO:0007669"/>
    <property type="project" value="UniProtKB-SubCell"/>
</dbReference>
<gene>
    <name evidence="6" type="ORF">OXX778_LOCUS2575</name>
</gene>
<organism evidence="6 7">
    <name type="scientific">Brachionus calyciflorus</name>
    <dbReference type="NCBI Taxonomy" id="104777"/>
    <lineage>
        <taxon>Eukaryota</taxon>
        <taxon>Metazoa</taxon>
        <taxon>Spiralia</taxon>
        <taxon>Gnathifera</taxon>
        <taxon>Rotifera</taxon>
        <taxon>Eurotatoria</taxon>
        <taxon>Monogononta</taxon>
        <taxon>Pseudotrocha</taxon>
        <taxon>Ploima</taxon>
        <taxon>Brachionidae</taxon>
        <taxon>Brachionus</taxon>
    </lineage>
</organism>
<evidence type="ECO:0000256" key="1">
    <source>
        <dbReference type="ARBA" id="ARBA00004141"/>
    </source>
</evidence>
<evidence type="ECO:0000256" key="2">
    <source>
        <dbReference type="ARBA" id="ARBA00022692"/>
    </source>
</evidence>
<dbReference type="InterPro" id="IPR036259">
    <property type="entry name" value="MFS_trans_sf"/>
</dbReference>
<feature type="transmembrane region" description="Helical" evidence="5">
    <location>
        <begin position="81"/>
        <end position="99"/>
    </location>
</feature>
<dbReference type="SUPFAM" id="SSF103473">
    <property type="entry name" value="MFS general substrate transporter"/>
    <property type="match status" value="1"/>
</dbReference>
<dbReference type="Gene3D" id="1.20.1250.20">
    <property type="entry name" value="MFS general substrate transporter like domains"/>
    <property type="match status" value="1"/>
</dbReference>
<sequence>MNRVNLNLDLNDISLIKENLLNYNKKIKQNHHDHNEGIIKTVICDKKNVLYILGLFFVYNSMNLAYVSVSLGMISSLDIDPYLMFILNSLFEVLGSWFSIIGECFGRKRSFSLSIFIVGLCSLLVSLLPDDQNDADVKYYLICKVVLSLLSRFMQSTSYNLSLIYCINLFDVKIRSTVVLFLGSCGAITTLVAPQMNMLKSTWKHLPNYVNAGSSFLSCIILSFMPENHKGSFWKMRKQVK</sequence>
<feature type="transmembrane region" description="Helical" evidence="5">
    <location>
        <begin position="177"/>
        <end position="196"/>
    </location>
</feature>
<proteinExistence type="predicted"/>
<reference evidence="6" key="1">
    <citation type="submission" date="2021-02" db="EMBL/GenBank/DDBJ databases">
        <authorList>
            <person name="Nowell W R."/>
        </authorList>
    </citation>
    <scope>NUCLEOTIDE SEQUENCE</scope>
    <source>
        <strain evidence="6">Ploen Becks lab</strain>
    </source>
</reference>
<comment type="caution">
    <text evidence="6">The sequence shown here is derived from an EMBL/GenBank/DDBJ whole genome shotgun (WGS) entry which is preliminary data.</text>
</comment>
<keyword evidence="3 5" id="KW-1133">Transmembrane helix</keyword>
<dbReference type="Proteomes" id="UP000663879">
    <property type="component" value="Unassembled WGS sequence"/>
</dbReference>
<dbReference type="OrthoDB" id="2261376at2759"/>
<evidence type="ECO:0000256" key="4">
    <source>
        <dbReference type="ARBA" id="ARBA00023136"/>
    </source>
</evidence>
<keyword evidence="4 5" id="KW-0472">Membrane</keyword>
<evidence type="ECO:0000313" key="7">
    <source>
        <dbReference type="Proteomes" id="UP000663879"/>
    </source>
</evidence>